<evidence type="ECO:0000256" key="10">
    <source>
        <dbReference type="SAM" id="MobiDB-lite"/>
    </source>
</evidence>
<feature type="domain" description="ABC transporter" evidence="11">
    <location>
        <begin position="263"/>
        <end position="507"/>
    </location>
</feature>
<feature type="domain" description="ABC transporter" evidence="11">
    <location>
        <begin position="17"/>
        <end position="253"/>
    </location>
</feature>
<comment type="subcellular location">
    <subcellularLocation>
        <location evidence="1">Cell membrane</location>
        <topology evidence="1">Peripheral membrane protein</topology>
    </subcellularLocation>
</comment>
<protein>
    <submittedName>
        <fullName evidence="13">Rhamnose transport system ATP-binding protein</fullName>
    </submittedName>
    <submittedName>
        <fullName evidence="12">Ribose import ATP-binding protein RbsA 1</fullName>
    </submittedName>
</protein>
<evidence type="ECO:0000256" key="1">
    <source>
        <dbReference type="ARBA" id="ARBA00004202"/>
    </source>
</evidence>
<evidence type="ECO:0000256" key="9">
    <source>
        <dbReference type="ARBA" id="ARBA00023136"/>
    </source>
</evidence>
<keyword evidence="7 13" id="KW-0067">ATP-binding</keyword>
<proteinExistence type="predicted"/>
<dbReference type="RefSeq" id="WP_146854984.1">
    <property type="nucleotide sequence ID" value="NZ_BAAAHR010000008.1"/>
</dbReference>
<keyword evidence="9" id="KW-0472">Membrane</keyword>
<dbReference type="CDD" id="cd03216">
    <property type="entry name" value="ABC_Carb_Monos_I"/>
    <property type="match status" value="1"/>
</dbReference>
<dbReference type="Gene3D" id="3.40.50.300">
    <property type="entry name" value="P-loop containing nucleotide triphosphate hydrolases"/>
    <property type="match status" value="2"/>
</dbReference>
<keyword evidence="14" id="KW-1185">Reference proteome</keyword>
<keyword evidence="5" id="KW-0677">Repeat</keyword>
<keyword evidence="6" id="KW-0547">Nucleotide-binding</keyword>
<dbReference type="OrthoDB" id="39350at2"/>
<dbReference type="AlphaFoldDB" id="A0A7W3PJ99"/>
<evidence type="ECO:0000256" key="3">
    <source>
        <dbReference type="ARBA" id="ARBA00022475"/>
    </source>
</evidence>
<dbReference type="InterPro" id="IPR050107">
    <property type="entry name" value="ABC_carbohydrate_import_ATPase"/>
</dbReference>
<dbReference type="PROSITE" id="PS50893">
    <property type="entry name" value="ABC_TRANSPORTER_2"/>
    <property type="match status" value="2"/>
</dbReference>
<evidence type="ECO:0000256" key="7">
    <source>
        <dbReference type="ARBA" id="ARBA00022840"/>
    </source>
</evidence>
<gene>
    <name evidence="12" type="primary">rbsA1</name>
    <name evidence="13" type="ORF">FB463_001995</name>
    <name evidence="12" type="ORF">FFA01_17020</name>
</gene>
<reference evidence="12 14" key="1">
    <citation type="submission" date="2019-07" db="EMBL/GenBank/DDBJ databases">
        <title>Whole genome shotgun sequence of Frigoribacterium faeni NBRC 103066.</title>
        <authorList>
            <person name="Hosoyama A."/>
            <person name="Uohara A."/>
            <person name="Ohji S."/>
            <person name="Ichikawa N."/>
        </authorList>
    </citation>
    <scope>NUCLEOTIDE SEQUENCE [LARGE SCALE GENOMIC DNA]</scope>
    <source>
        <strain evidence="12 14">NBRC 103066</strain>
    </source>
</reference>
<dbReference type="EMBL" id="BJUV01000014">
    <property type="protein sequence ID" value="GEK83393.1"/>
    <property type="molecule type" value="Genomic_DNA"/>
</dbReference>
<evidence type="ECO:0000259" key="11">
    <source>
        <dbReference type="PROSITE" id="PS50893"/>
    </source>
</evidence>
<dbReference type="Pfam" id="PF00005">
    <property type="entry name" value="ABC_tran"/>
    <property type="match status" value="2"/>
</dbReference>
<keyword evidence="2" id="KW-0813">Transport</keyword>
<dbReference type="GO" id="GO:0005524">
    <property type="term" value="F:ATP binding"/>
    <property type="evidence" value="ECO:0007669"/>
    <property type="project" value="UniProtKB-KW"/>
</dbReference>
<dbReference type="InterPro" id="IPR027417">
    <property type="entry name" value="P-loop_NTPase"/>
</dbReference>
<dbReference type="InterPro" id="IPR003593">
    <property type="entry name" value="AAA+_ATPase"/>
</dbReference>
<evidence type="ECO:0000256" key="6">
    <source>
        <dbReference type="ARBA" id="ARBA00022741"/>
    </source>
</evidence>
<keyword evidence="8" id="KW-1278">Translocase</keyword>
<reference evidence="13 15" key="2">
    <citation type="submission" date="2020-07" db="EMBL/GenBank/DDBJ databases">
        <title>Sequencing the genomes of 1000 actinobacteria strains.</title>
        <authorList>
            <person name="Klenk H.-P."/>
        </authorList>
    </citation>
    <scope>NUCLEOTIDE SEQUENCE [LARGE SCALE GENOMIC DNA]</scope>
    <source>
        <strain evidence="13 15">DSM 10309</strain>
    </source>
</reference>
<dbReference type="SUPFAM" id="SSF52540">
    <property type="entry name" value="P-loop containing nucleoside triphosphate hydrolases"/>
    <property type="match status" value="2"/>
</dbReference>
<evidence type="ECO:0000313" key="14">
    <source>
        <dbReference type="Proteomes" id="UP000321154"/>
    </source>
</evidence>
<evidence type="ECO:0000256" key="5">
    <source>
        <dbReference type="ARBA" id="ARBA00022737"/>
    </source>
</evidence>
<evidence type="ECO:0000313" key="13">
    <source>
        <dbReference type="EMBL" id="MBA8813746.1"/>
    </source>
</evidence>
<evidence type="ECO:0000256" key="8">
    <source>
        <dbReference type="ARBA" id="ARBA00022967"/>
    </source>
</evidence>
<evidence type="ECO:0000313" key="12">
    <source>
        <dbReference type="EMBL" id="GEK83393.1"/>
    </source>
</evidence>
<dbReference type="GO" id="GO:0016887">
    <property type="term" value="F:ATP hydrolysis activity"/>
    <property type="evidence" value="ECO:0007669"/>
    <property type="project" value="InterPro"/>
</dbReference>
<dbReference type="Proteomes" id="UP000522688">
    <property type="component" value="Unassembled WGS sequence"/>
</dbReference>
<dbReference type="PANTHER" id="PTHR43790:SF3">
    <property type="entry name" value="D-ALLOSE IMPORT ATP-BINDING PROTEIN ALSA-RELATED"/>
    <property type="match status" value="1"/>
</dbReference>
<dbReference type="InterPro" id="IPR017871">
    <property type="entry name" value="ABC_transporter-like_CS"/>
</dbReference>
<sequence>MTIEATSGGLSPTAPVLELRDARKTFGAVVALSSGSVQLRAGEINALVGENGAGKSTMVKILAGVHQPDSGDFLFDGHPIVFRSPAESKAAGVSVIYQEPTLFPDLTVAENIFIGRQPTTRLGFIDRAAMRADARALFERLGVPIDPDRVAEGLSIADQQIIEIAKAISLDAKVLIMDEPTAALSGVEVERLFGVARALRDRGSAIMFISHRFDEVFGLSDRITVMRDGAFISEHATSEVTTNEIVRSMVGRDVDQLFPKQEARVGDIVVSVDGLTRAGVFHDISFEVRAGEIVGLAGLVGAGRTEVARALFGIDRYDAGSVTIGGRRLAPRDPLASIKAGIGFVPEDRRKQGLVMDMSVSRNTTLTLRSTLSRLGLVSARREREAAADWSRRLQVKTGSQELAVSTLSGGNQQKVVLAKWLATDPSFLIVDEPTRGIDVGTKSEVHRLISDLAGRGIAVLMISSELPEVLGMADRVLVMHEGRLTATLDRADATPETVMHAATGAEPAVVGAEPAAVGASAATSGATGGPATPTTETAR</sequence>
<dbReference type="CDD" id="cd03215">
    <property type="entry name" value="ABC_Carb_Monos_II"/>
    <property type="match status" value="1"/>
</dbReference>
<evidence type="ECO:0000256" key="2">
    <source>
        <dbReference type="ARBA" id="ARBA00022448"/>
    </source>
</evidence>
<dbReference type="InterPro" id="IPR003439">
    <property type="entry name" value="ABC_transporter-like_ATP-bd"/>
</dbReference>
<keyword evidence="4" id="KW-0762">Sugar transport</keyword>
<dbReference type="FunFam" id="3.40.50.300:FF:000127">
    <property type="entry name" value="Ribose import ATP-binding protein RbsA"/>
    <property type="match status" value="1"/>
</dbReference>
<keyword evidence="3" id="KW-1003">Cell membrane</keyword>
<dbReference type="SMART" id="SM00382">
    <property type="entry name" value="AAA"/>
    <property type="match status" value="2"/>
</dbReference>
<evidence type="ECO:0000313" key="15">
    <source>
        <dbReference type="Proteomes" id="UP000522688"/>
    </source>
</evidence>
<dbReference type="Proteomes" id="UP000321154">
    <property type="component" value="Unassembled WGS sequence"/>
</dbReference>
<dbReference type="PROSITE" id="PS00211">
    <property type="entry name" value="ABC_TRANSPORTER_1"/>
    <property type="match status" value="1"/>
</dbReference>
<dbReference type="PANTHER" id="PTHR43790">
    <property type="entry name" value="CARBOHYDRATE TRANSPORT ATP-BINDING PROTEIN MG119-RELATED"/>
    <property type="match status" value="1"/>
</dbReference>
<comment type="caution">
    <text evidence="13">The sequence shown here is derived from an EMBL/GenBank/DDBJ whole genome shotgun (WGS) entry which is preliminary data.</text>
</comment>
<accession>A0A7W3PJ99</accession>
<evidence type="ECO:0000256" key="4">
    <source>
        <dbReference type="ARBA" id="ARBA00022597"/>
    </source>
</evidence>
<organism evidence="13 15">
    <name type="scientific">Frigoribacterium faeni</name>
    <dbReference type="NCBI Taxonomy" id="145483"/>
    <lineage>
        <taxon>Bacteria</taxon>
        <taxon>Bacillati</taxon>
        <taxon>Actinomycetota</taxon>
        <taxon>Actinomycetes</taxon>
        <taxon>Micrococcales</taxon>
        <taxon>Microbacteriaceae</taxon>
        <taxon>Frigoribacterium</taxon>
    </lineage>
</organism>
<name>A0A7W3PJ99_9MICO</name>
<feature type="region of interest" description="Disordered" evidence="10">
    <location>
        <begin position="520"/>
        <end position="540"/>
    </location>
</feature>
<dbReference type="EMBL" id="JACGWW010000002">
    <property type="protein sequence ID" value="MBA8813746.1"/>
    <property type="molecule type" value="Genomic_DNA"/>
</dbReference>
<dbReference type="GO" id="GO:0005886">
    <property type="term" value="C:plasma membrane"/>
    <property type="evidence" value="ECO:0007669"/>
    <property type="project" value="UniProtKB-SubCell"/>
</dbReference>